<proteinExistence type="predicted"/>
<sequence>MTEIDLQLEDPLVERETIEAALEKCRDVIEKAEDGGLARFSWPVLQSGMADAVAQSVPGDKVQWLMKGWAFAKELKSYKDPKAHPPTETAVLKLGKHELSGTFHPVLTVRCEGAVMARLRFDMFLRGAFNAVSIAIKGGRIVSCGGGQCKLTMSFKFRDIDLTGPVELGTFRLPGKLEFANPIAIP</sequence>
<comment type="caution">
    <text evidence="1">The sequence shown here is derived from an EMBL/GenBank/DDBJ whole genome shotgun (WGS) entry which is preliminary data.</text>
</comment>
<dbReference type="RefSeq" id="WP_243918894.1">
    <property type="nucleotide sequence ID" value="NZ_JALHLG010000005.1"/>
</dbReference>
<evidence type="ECO:0000313" key="1">
    <source>
        <dbReference type="EMBL" id="MCJ2186482.1"/>
    </source>
</evidence>
<keyword evidence="2" id="KW-1185">Reference proteome</keyword>
<gene>
    <name evidence="1" type="ORF">MTR66_06605</name>
</gene>
<dbReference type="EMBL" id="JALHLG010000005">
    <property type="protein sequence ID" value="MCJ2186482.1"/>
    <property type="molecule type" value="Genomic_DNA"/>
</dbReference>
<protein>
    <submittedName>
        <fullName evidence="1">Uncharacterized protein</fullName>
    </submittedName>
</protein>
<name>A0ABT0BN54_9SPHN</name>
<organism evidence="1 2">
    <name type="scientific">Novosphingobium beihaiensis</name>
    <dbReference type="NCBI Taxonomy" id="2930389"/>
    <lineage>
        <taxon>Bacteria</taxon>
        <taxon>Pseudomonadati</taxon>
        <taxon>Pseudomonadota</taxon>
        <taxon>Alphaproteobacteria</taxon>
        <taxon>Sphingomonadales</taxon>
        <taxon>Sphingomonadaceae</taxon>
        <taxon>Novosphingobium</taxon>
    </lineage>
</organism>
<evidence type="ECO:0000313" key="2">
    <source>
        <dbReference type="Proteomes" id="UP001202281"/>
    </source>
</evidence>
<reference evidence="1 2" key="1">
    <citation type="submission" date="2022-04" db="EMBL/GenBank/DDBJ databases">
        <title>Identification of a novel bacterium isolated from mangrove sediments.</title>
        <authorList>
            <person name="Pan X."/>
        </authorList>
    </citation>
    <scope>NUCLEOTIDE SEQUENCE [LARGE SCALE GENOMIC DNA]</scope>
    <source>
        <strain evidence="1 2">B2638</strain>
    </source>
</reference>
<accession>A0ABT0BN54</accession>
<dbReference type="Proteomes" id="UP001202281">
    <property type="component" value="Unassembled WGS sequence"/>
</dbReference>